<evidence type="ECO:0000313" key="4">
    <source>
        <dbReference type="Proteomes" id="UP001165205"/>
    </source>
</evidence>
<dbReference type="Gene3D" id="1.20.200.10">
    <property type="entry name" value="Fumarase/aspartase (Central domain)"/>
    <property type="match status" value="1"/>
</dbReference>
<accession>A0AAN5BWR8</accession>
<keyword evidence="1" id="KW-0456">Lyase</keyword>
<evidence type="ECO:0000256" key="1">
    <source>
        <dbReference type="ARBA" id="ARBA00023239"/>
    </source>
</evidence>
<protein>
    <submittedName>
        <fullName evidence="3">Unnamed protein product</fullName>
    </submittedName>
</protein>
<dbReference type="GO" id="GO:0044208">
    <property type="term" value="P:'de novo' AMP biosynthetic process"/>
    <property type="evidence" value="ECO:0007669"/>
    <property type="project" value="TreeGrafter"/>
</dbReference>
<dbReference type="PANTHER" id="PTHR43172">
    <property type="entry name" value="ADENYLOSUCCINATE LYASE"/>
    <property type="match status" value="1"/>
</dbReference>
<dbReference type="GO" id="GO:0004018">
    <property type="term" value="F:N6-(1,2-dicarboxyethyl)AMP AMP-lyase (fumarate-forming) activity"/>
    <property type="evidence" value="ECO:0007669"/>
    <property type="project" value="TreeGrafter"/>
</dbReference>
<gene>
    <name evidence="3" type="ORF">Aory04_000469000</name>
</gene>
<name>A0AAN5BWR8_ASPOZ</name>
<reference evidence="3" key="1">
    <citation type="submission" date="2023-04" db="EMBL/GenBank/DDBJ databases">
        <title>Aspergillus oryzae NBRC 4228.</title>
        <authorList>
            <person name="Ichikawa N."/>
            <person name="Sato H."/>
            <person name="Tonouchi N."/>
        </authorList>
    </citation>
    <scope>NUCLEOTIDE SEQUENCE</scope>
    <source>
        <strain evidence="3">NBRC 4228</strain>
    </source>
</reference>
<dbReference type="EMBL" id="BSYA01000043">
    <property type="protein sequence ID" value="GMG28222.1"/>
    <property type="molecule type" value="Genomic_DNA"/>
</dbReference>
<dbReference type="GO" id="GO:0005829">
    <property type="term" value="C:cytosol"/>
    <property type="evidence" value="ECO:0007669"/>
    <property type="project" value="TreeGrafter"/>
</dbReference>
<dbReference type="Proteomes" id="UP001165205">
    <property type="component" value="Unassembled WGS sequence"/>
</dbReference>
<dbReference type="PANTHER" id="PTHR43172:SF1">
    <property type="entry name" value="ADENYLOSUCCINATE LYASE"/>
    <property type="match status" value="1"/>
</dbReference>
<organism evidence="3 4">
    <name type="scientific">Aspergillus oryzae</name>
    <name type="common">Yellow koji mold</name>
    <dbReference type="NCBI Taxonomy" id="5062"/>
    <lineage>
        <taxon>Eukaryota</taxon>
        <taxon>Fungi</taxon>
        <taxon>Dikarya</taxon>
        <taxon>Ascomycota</taxon>
        <taxon>Pezizomycotina</taxon>
        <taxon>Eurotiomycetes</taxon>
        <taxon>Eurotiomycetidae</taxon>
        <taxon>Eurotiales</taxon>
        <taxon>Aspergillaceae</taxon>
        <taxon>Aspergillus</taxon>
        <taxon>Aspergillus subgen. Circumdati</taxon>
    </lineage>
</organism>
<dbReference type="SMART" id="SM00998">
    <property type="entry name" value="ADSL_C"/>
    <property type="match status" value="1"/>
</dbReference>
<proteinExistence type="predicted"/>
<evidence type="ECO:0000313" key="3">
    <source>
        <dbReference type="EMBL" id="GMG28222.1"/>
    </source>
</evidence>
<dbReference type="GO" id="GO:0070626">
    <property type="term" value="F:(S)-2-(5-amino-1-(5-phospho-D-ribosyl)imidazole-4-carboxamido) succinate lyase (fumarate-forming) activity"/>
    <property type="evidence" value="ECO:0007669"/>
    <property type="project" value="TreeGrafter"/>
</dbReference>
<sequence>MPTRRFVSDSHKQEHLGPLFPLTNPITGVLSHQAADNVKKHGKDNDLLERIRRTEFFNPILGELDTLLEPSTFVGRAPQQVEKFTSTEVKKALEPYAAAVAKAETSTLSV</sequence>
<comment type="caution">
    <text evidence="3">The sequence shown here is derived from an EMBL/GenBank/DDBJ whole genome shotgun (WGS) entry which is preliminary data.</text>
</comment>
<dbReference type="InterPro" id="IPR019468">
    <property type="entry name" value="AdenyloSucc_lyase_C"/>
</dbReference>
<dbReference type="AlphaFoldDB" id="A0AAN5BWR8"/>
<evidence type="ECO:0000259" key="2">
    <source>
        <dbReference type="SMART" id="SM00998"/>
    </source>
</evidence>
<feature type="domain" description="Adenylosuccinate lyase C-terminal" evidence="2">
    <location>
        <begin position="17"/>
        <end position="85"/>
    </location>
</feature>